<organism evidence="3">
    <name type="scientific">marine sediment metagenome</name>
    <dbReference type="NCBI Taxonomy" id="412755"/>
    <lineage>
        <taxon>unclassified sequences</taxon>
        <taxon>metagenomes</taxon>
        <taxon>ecological metagenomes</taxon>
    </lineage>
</organism>
<evidence type="ECO:0000313" key="3">
    <source>
        <dbReference type="EMBL" id="KKM71936.1"/>
    </source>
</evidence>
<dbReference type="SUPFAM" id="SSF53850">
    <property type="entry name" value="Periplasmic binding protein-like II"/>
    <property type="match status" value="1"/>
</dbReference>
<protein>
    <recommendedName>
        <fullName evidence="4">Extracellular solute-binding protein</fullName>
    </recommendedName>
</protein>
<evidence type="ECO:0000256" key="1">
    <source>
        <dbReference type="ARBA" id="ARBA00008520"/>
    </source>
</evidence>
<comment type="caution">
    <text evidence="3">The sequence shown here is derived from an EMBL/GenBank/DDBJ whole genome shotgun (WGS) entry which is preliminary data.</text>
</comment>
<accession>A0A0F9KB71</accession>
<proteinExistence type="inferred from homology"/>
<dbReference type="InterPro" id="IPR006059">
    <property type="entry name" value="SBP"/>
</dbReference>
<sequence length="448" mass="46833">MLHGKSLRLLWILLALIAVTALAFAACDDNEDGGDGVTPVDGEAPAPSALGDVDVLGIWGGEELESFQALLAPWEVETGGEVDFIGTRDITAQLTLNVEGGTPPDVALPAEVGLFRQFASDGDIIPLSECPGLEDAVTANYPQGFLDLATVDGTLYGFFMKADTKGTVWYNPSFFDANGYTPLTTESSFADLIALSDQILAGGLPPWSNGQFANGGTGFPGTDTIQQILLNEAGGAVYDGVIDGSVPFTDPAVKDAWEKFGQLALTDGYVVQGGAEGINATGFIDATYPPFESPPTAALYHLGGFASGFITDQFADAVAGDDYNFFPFPGGGVTGGATLVYAFNSDETTCSFLSHLAGAEAQQIWVDRGGFTSVNTQVGLDAYPDPVARAQAEQLTQAELFRFDLDDAIGGALQGAFFTGITDYLADPGSLDAILAGIEASRETEEEE</sequence>
<evidence type="ECO:0008006" key="4">
    <source>
        <dbReference type="Google" id="ProtNLM"/>
    </source>
</evidence>
<dbReference type="PANTHER" id="PTHR43649">
    <property type="entry name" value="ARABINOSE-BINDING PROTEIN-RELATED"/>
    <property type="match status" value="1"/>
</dbReference>
<evidence type="ECO:0000256" key="2">
    <source>
        <dbReference type="ARBA" id="ARBA00022448"/>
    </source>
</evidence>
<dbReference type="EMBL" id="LAZR01009552">
    <property type="protein sequence ID" value="KKM71936.1"/>
    <property type="molecule type" value="Genomic_DNA"/>
</dbReference>
<keyword evidence="2" id="KW-0813">Transport</keyword>
<dbReference type="InterPro" id="IPR050490">
    <property type="entry name" value="Bact_solute-bd_prot1"/>
</dbReference>
<dbReference type="AlphaFoldDB" id="A0A0F9KB71"/>
<dbReference type="PROSITE" id="PS51257">
    <property type="entry name" value="PROKAR_LIPOPROTEIN"/>
    <property type="match status" value="1"/>
</dbReference>
<gene>
    <name evidence="3" type="ORF">LCGC14_1425560</name>
</gene>
<dbReference type="PANTHER" id="PTHR43649:SF29">
    <property type="entry name" value="OSMOPROTECTIVE COMPOUNDS-BINDING PROTEIN GGTB"/>
    <property type="match status" value="1"/>
</dbReference>
<name>A0A0F9KB71_9ZZZZ</name>
<comment type="similarity">
    <text evidence="1">Belongs to the bacterial solute-binding protein 1 family.</text>
</comment>
<reference evidence="3" key="1">
    <citation type="journal article" date="2015" name="Nature">
        <title>Complex archaea that bridge the gap between prokaryotes and eukaryotes.</title>
        <authorList>
            <person name="Spang A."/>
            <person name="Saw J.H."/>
            <person name="Jorgensen S.L."/>
            <person name="Zaremba-Niedzwiedzka K."/>
            <person name="Martijn J."/>
            <person name="Lind A.E."/>
            <person name="van Eijk R."/>
            <person name="Schleper C."/>
            <person name="Guy L."/>
            <person name="Ettema T.J."/>
        </authorList>
    </citation>
    <scope>NUCLEOTIDE SEQUENCE</scope>
</reference>
<dbReference type="Gene3D" id="3.40.190.10">
    <property type="entry name" value="Periplasmic binding protein-like II"/>
    <property type="match status" value="2"/>
</dbReference>
<dbReference type="Pfam" id="PF13416">
    <property type="entry name" value="SBP_bac_8"/>
    <property type="match status" value="1"/>
</dbReference>